<dbReference type="OrthoDB" id="6121331at2759"/>
<dbReference type="CDD" id="cd00022">
    <property type="entry name" value="BIR"/>
    <property type="match status" value="2"/>
</dbReference>
<dbReference type="PANTHER" id="PTHR10044:SF139">
    <property type="entry name" value="DEATH-ASSOCIATED INHIBITOR OF APOPTOSIS 2"/>
    <property type="match status" value="1"/>
</dbReference>
<keyword evidence="2" id="KW-1185">Reference proteome</keyword>
<dbReference type="EnsemblMetazoa" id="G20096.5">
    <property type="protein sequence ID" value="G20096.5:cds"/>
    <property type="gene ID" value="G20096"/>
</dbReference>
<dbReference type="AlphaFoldDB" id="A0A8W8JML7"/>
<dbReference type="SUPFAM" id="SSF57924">
    <property type="entry name" value="Inhibitor of apoptosis (IAP) repeat"/>
    <property type="match status" value="2"/>
</dbReference>
<evidence type="ECO:0000313" key="1">
    <source>
        <dbReference type="EnsemblMetazoa" id="G20096.5:cds"/>
    </source>
</evidence>
<protein>
    <submittedName>
        <fullName evidence="1">Uncharacterized protein</fullName>
    </submittedName>
</protein>
<dbReference type="EnsemblMetazoa" id="G20096.6">
    <property type="protein sequence ID" value="G20096.6:cds"/>
    <property type="gene ID" value="G20096"/>
</dbReference>
<dbReference type="EnsemblMetazoa" id="G20096.3">
    <property type="protein sequence ID" value="G20096.3:cds"/>
    <property type="gene ID" value="G20096"/>
</dbReference>
<evidence type="ECO:0000313" key="2">
    <source>
        <dbReference type="Proteomes" id="UP000005408"/>
    </source>
</evidence>
<dbReference type="Proteomes" id="UP000005408">
    <property type="component" value="Unassembled WGS sequence"/>
</dbReference>
<reference evidence="1" key="1">
    <citation type="submission" date="2022-08" db="UniProtKB">
        <authorList>
            <consortium name="EnsemblMetazoa"/>
        </authorList>
    </citation>
    <scope>IDENTIFICATION</scope>
    <source>
        <strain evidence="1">05x7-T-G4-1.051#20</strain>
    </source>
</reference>
<dbReference type="InterPro" id="IPR001370">
    <property type="entry name" value="BIR_rpt"/>
</dbReference>
<dbReference type="Pfam" id="PF00653">
    <property type="entry name" value="BIR"/>
    <property type="match status" value="2"/>
</dbReference>
<dbReference type="InterPro" id="IPR050784">
    <property type="entry name" value="IAP"/>
</dbReference>
<dbReference type="EnsemblMetazoa" id="G20096.2">
    <property type="protein sequence ID" value="G20096.2:cds"/>
    <property type="gene ID" value="G20096"/>
</dbReference>
<proteinExistence type="predicted"/>
<dbReference type="SMART" id="SM00238">
    <property type="entry name" value="BIR"/>
    <property type="match status" value="2"/>
</dbReference>
<dbReference type="OMA" id="CCITISQ"/>
<accession>A0A8W8JML7</accession>
<sequence length="205" mass="23739">MEADRSNYDIIPTSPLERFKPLQVDIKKRLNTFKNYPKNAVKSKEDLAQNGFHYIGDGKDDKVQCVFCGIIVNNWTKEDDIMSEHRRFSRDCMHIYQLDRKNFGSMMNGGLSRADLISNSLKDDIGRLPQMKELTLRLNSFRDWKYTKDEKPSPEAIAKAGLFYTGKNDTTQCWCCGNLLEEWEPGDEPKHEHDVNFPDCKLAAH</sequence>
<dbReference type="GO" id="GO:0005634">
    <property type="term" value="C:nucleus"/>
    <property type="evidence" value="ECO:0007669"/>
    <property type="project" value="TreeGrafter"/>
</dbReference>
<dbReference type="GO" id="GO:0005737">
    <property type="term" value="C:cytoplasm"/>
    <property type="evidence" value="ECO:0007669"/>
    <property type="project" value="TreeGrafter"/>
</dbReference>
<dbReference type="PROSITE" id="PS50143">
    <property type="entry name" value="BIR_REPEAT_2"/>
    <property type="match status" value="2"/>
</dbReference>
<name>A0A8W8JML7_MAGGI</name>
<dbReference type="PANTHER" id="PTHR10044">
    <property type="entry name" value="INHIBITOR OF APOPTOSIS"/>
    <property type="match status" value="1"/>
</dbReference>
<organism evidence="1 2">
    <name type="scientific">Magallana gigas</name>
    <name type="common">Pacific oyster</name>
    <name type="synonym">Crassostrea gigas</name>
    <dbReference type="NCBI Taxonomy" id="29159"/>
    <lineage>
        <taxon>Eukaryota</taxon>
        <taxon>Metazoa</taxon>
        <taxon>Spiralia</taxon>
        <taxon>Lophotrochozoa</taxon>
        <taxon>Mollusca</taxon>
        <taxon>Bivalvia</taxon>
        <taxon>Autobranchia</taxon>
        <taxon>Pteriomorphia</taxon>
        <taxon>Ostreida</taxon>
        <taxon>Ostreoidea</taxon>
        <taxon>Ostreidae</taxon>
        <taxon>Magallana</taxon>
    </lineage>
</organism>
<dbReference type="Gene3D" id="1.10.1170.10">
    <property type="entry name" value="Inhibitor Of Apoptosis Protein (2mihbC-IAP-1), Chain A"/>
    <property type="match status" value="2"/>
</dbReference>